<dbReference type="Gene3D" id="3.40.50.10320">
    <property type="entry name" value="LmbE-like"/>
    <property type="match status" value="1"/>
</dbReference>
<sequence>MSPLIDGAGTDEASWRAWSPAWPVLDVPETAPLVVAPHPDDEVLGAGGLLARLAAAGTPGVDVVAVTDGEASHPGSTVYTRAELAALRRVETDEALARLGLTEPTVHRLGHPDGGVDEAALTATLTTLLTAGRWCLASWRGDGHPDHEAVGRAAAAACAETGAHLIEYPIWTWHWARPDDPRVPWDRFRRLPLTDAERAAKRHALAAFVTQVRPLGPAPGDAPILPPHVLARFDRPEEGFLL</sequence>
<organism evidence="2 3">
    <name type="scientific">Cryptosporangium japonicum</name>
    <dbReference type="NCBI Taxonomy" id="80872"/>
    <lineage>
        <taxon>Bacteria</taxon>
        <taxon>Bacillati</taxon>
        <taxon>Actinomycetota</taxon>
        <taxon>Actinomycetes</taxon>
        <taxon>Cryptosporangiales</taxon>
        <taxon>Cryptosporangiaceae</taxon>
        <taxon>Cryptosporangium</taxon>
    </lineage>
</organism>
<gene>
    <name evidence="2" type="ORF">GCM10009539_82780</name>
</gene>
<evidence type="ECO:0000313" key="3">
    <source>
        <dbReference type="Proteomes" id="UP001500967"/>
    </source>
</evidence>
<name>A0ABP3EX08_9ACTN</name>
<dbReference type="SUPFAM" id="SSF102588">
    <property type="entry name" value="LmbE-like"/>
    <property type="match status" value="1"/>
</dbReference>
<dbReference type="Proteomes" id="UP001500967">
    <property type="component" value="Unassembled WGS sequence"/>
</dbReference>
<dbReference type="InterPro" id="IPR003737">
    <property type="entry name" value="GlcNAc_PI_deacetylase-related"/>
</dbReference>
<proteinExistence type="predicted"/>
<dbReference type="RefSeq" id="WP_344654438.1">
    <property type="nucleotide sequence ID" value="NZ_BAAAGX010000046.1"/>
</dbReference>
<comment type="caution">
    <text evidence="2">The sequence shown here is derived from an EMBL/GenBank/DDBJ whole genome shotgun (WGS) entry which is preliminary data.</text>
</comment>
<dbReference type="EMBL" id="BAAAGX010000046">
    <property type="protein sequence ID" value="GAA0282294.1"/>
    <property type="molecule type" value="Genomic_DNA"/>
</dbReference>
<accession>A0ABP3EX08</accession>
<dbReference type="InterPro" id="IPR024078">
    <property type="entry name" value="LmbE-like_dom_sf"/>
</dbReference>
<evidence type="ECO:0000313" key="2">
    <source>
        <dbReference type="EMBL" id="GAA0282294.1"/>
    </source>
</evidence>
<keyword evidence="1" id="KW-0862">Zinc</keyword>
<evidence type="ECO:0000256" key="1">
    <source>
        <dbReference type="ARBA" id="ARBA00022833"/>
    </source>
</evidence>
<reference evidence="3" key="1">
    <citation type="journal article" date="2019" name="Int. J. Syst. Evol. Microbiol.">
        <title>The Global Catalogue of Microorganisms (GCM) 10K type strain sequencing project: providing services to taxonomists for standard genome sequencing and annotation.</title>
        <authorList>
            <consortium name="The Broad Institute Genomics Platform"/>
            <consortium name="The Broad Institute Genome Sequencing Center for Infectious Disease"/>
            <person name="Wu L."/>
            <person name="Ma J."/>
        </authorList>
    </citation>
    <scope>NUCLEOTIDE SEQUENCE [LARGE SCALE GENOMIC DNA]</scope>
    <source>
        <strain evidence="3">JCM 10425</strain>
    </source>
</reference>
<keyword evidence="3" id="KW-1185">Reference proteome</keyword>
<dbReference type="PANTHER" id="PTHR12993">
    <property type="entry name" value="N-ACETYLGLUCOSAMINYL-PHOSPHATIDYLINOSITOL DE-N-ACETYLASE-RELATED"/>
    <property type="match status" value="1"/>
</dbReference>
<dbReference type="Pfam" id="PF02585">
    <property type="entry name" value="PIG-L"/>
    <property type="match status" value="1"/>
</dbReference>
<protein>
    <submittedName>
        <fullName evidence="2">PIG-L family deacetylase</fullName>
    </submittedName>
</protein>
<dbReference type="PANTHER" id="PTHR12993:SF29">
    <property type="entry name" value="BLR3841 PROTEIN"/>
    <property type="match status" value="1"/>
</dbReference>